<keyword evidence="3" id="KW-1185">Reference proteome</keyword>
<dbReference type="SUPFAM" id="SSF50249">
    <property type="entry name" value="Nucleic acid-binding proteins"/>
    <property type="match status" value="1"/>
</dbReference>
<organism evidence="2 3">
    <name type="scientific">Brassica napus</name>
    <name type="common">Rape</name>
    <dbReference type="NCBI Taxonomy" id="3708"/>
    <lineage>
        <taxon>Eukaryota</taxon>
        <taxon>Viridiplantae</taxon>
        <taxon>Streptophyta</taxon>
        <taxon>Embryophyta</taxon>
        <taxon>Tracheophyta</taxon>
        <taxon>Spermatophyta</taxon>
        <taxon>Magnoliopsida</taxon>
        <taxon>eudicotyledons</taxon>
        <taxon>Gunneridae</taxon>
        <taxon>Pentapetalae</taxon>
        <taxon>rosids</taxon>
        <taxon>malvids</taxon>
        <taxon>Brassicales</taxon>
        <taxon>Brassicaceae</taxon>
        <taxon>Brassiceae</taxon>
        <taxon>Brassica</taxon>
    </lineage>
</organism>
<feature type="region of interest" description="Disordered" evidence="1">
    <location>
        <begin position="375"/>
        <end position="400"/>
    </location>
</feature>
<dbReference type="PANTHER" id="PTHR47165">
    <property type="entry name" value="OS03G0429900 PROTEIN"/>
    <property type="match status" value="1"/>
</dbReference>
<proteinExistence type="predicted"/>
<protein>
    <recommendedName>
        <fullName evidence="4">Replication factor A C-terminal domain-containing protein</fullName>
    </recommendedName>
</protein>
<feature type="non-terminal residue" evidence="2">
    <location>
        <position position="1"/>
    </location>
</feature>
<gene>
    <name evidence="2" type="ORF">HID58_094858</name>
</gene>
<evidence type="ECO:0000313" key="2">
    <source>
        <dbReference type="EMBL" id="KAH0851340.1"/>
    </source>
</evidence>
<reference evidence="2 3" key="1">
    <citation type="submission" date="2021-05" db="EMBL/GenBank/DDBJ databases">
        <title>Genome Assembly of Synthetic Allotetraploid Brassica napus Reveals Homoeologous Exchanges between Subgenomes.</title>
        <authorList>
            <person name="Davis J.T."/>
        </authorList>
    </citation>
    <scope>NUCLEOTIDE SEQUENCE [LARGE SCALE GENOMIC DNA]</scope>
    <source>
        <strain evidence="3">cv. Da-Ae</strain>
        <tissue evidence="2">Seedling</tissue>
    </source>
</reference>
<dbReference type="EMBL" id="JAGKQM010001796">
    <property type="protein sequence ID" value="KAH0851340.1"/>
    <property type="molecule type" value="Genomic_DNA"/>
</dbReference>
<evidence type="ECO:0008006" key="4">
    <source>
        <dbReference type="Google" id="ProtNLM"/>
    </source>
</evidence>
<name>A0ABQ7X8H1_BRANA</name>
<dbReference type="InterPro" id="IPR012340">
    <property type="entry name" value="NA-bd_OB-fold"/>
</dbReference>
<accession>A0ABQ7X8H1</accession>
<comment type="caution">
    <text evidence="2">The sequence shown here is derived from an EMBL/GenBank/DDBJ whole genome shotgun (WGS) entry which is preliminary data.</text>
</comment>
<evidence type="ECO:0000313" key="3">
    <source>
        <dbReference type="Proteomes" id="UP000824890"/>
    </source>
</evidence>
<sequence length="400" mass="44551">LNLTVSAIHNLISLSSQSLSLDLPCVFTSTPPILSSEIYKKKRKEEKMQRSRNCKICGNEAIHSCRIPIPNLKVLFVYESSLLNNSISRTISALLQKQNNVVQSFEIVIGSGISARNLSEASINVTVLESHDRICGRSTLISPLVVLLIWELLGYMESPTTPLSSYYTPSRDHDLERPLFLHLFVIKINSYKYNLAFSYLNYRLYDMHGNKIPPQLVTQVGDAFMRILQEILEVLSQNGWYYVSCTRCSKKLDRSAASLRCNQCVNHNVTNVVKYHVELLVDDGNNYATFVVFDKEMLKLAKQDATALLLDEVSSGVGKKLKAELGGTDLDFHIRVTPHNFSPDHCTFTVSAASDSFNTESCNINETPFVEGKCGDASTSASASNTSTADVKGGRIHPRE</sequence>
<dbReference type="PANTHER" id="PTHR47165:SF4">
    <property type="entry name" value="OS03G0429900 PROTEIN"/>
    <property type="match status" value="1"/>
</dbReference>
<dbReference type="Proteomes" id="UP000824890">
    <property type="component" value="Unassembled WGS sequence"/>
</dbReference>
<feature type="compositionally biased region" description="Low complexity" evidence="1">
    <location>
        <begin position="377"/>
        <end position="389"/>
    </location>
</feature>
<evidence type="ECO:0000256" key="1">
    <source>
        <dbReference type="SAM" id="MobiDB-lite"/>
    </source>
</evidence>
<dbReference type="Gene3D" id="2.40.50.140">
    <property type="entry name" value="Nucleic acid-binding proteins"/>
    <property type="match status" value="1"/>
</dbReference>